<dbReference type="AlphaFoldDB" id="A0A1R3HY37"/>
<sequence>MACLTGLPGIARLVASARNRAKVEPATLRTTT</sequence>
<reference evidence="2" key="1">
    <citation type="submission" date="2013-09" db="EMBL/GenBank/DDBJ databases">
        <title>Corchorus olitorius genome sequencing.</title>
        <authorList>
            <person name="Alam M."/>
            <person name="Haque M.S."/>
            <person name="Islam M.S."/>
            <person name="Emdad E.M."/>
            <person name="Islam M.M."/>
            <person name="Ahmed B."/>
            <person name="Halim A."/>
            <person name="Hossen Q.M.M."/>
            <person name="Hossain M.Z."/>
            <person name="Ahmed R."/>
            <person name="Khan M.M."/>
            <person name="Islam R."/>
            <person name="Rashid M.M."/>
            <person name="Khan S.A."/>
            <person name="Rahman M.S."/>
            <person name="Alam M."/>
            <person name="Yahiya A.S."/>
            <person name="Khan M.S."/>
            <person name="Azam M.S."/>
            <person name="Haque T."/>
            <person name="Lashkar M.Z.H."/>
            <person name="Akhand A.I."/>
            <person name="Morshed G."/>
            <person name="Roy S."/>
            <person name="Uddin K.S."/>
            <person name="Rabeya T."/>
            <person name="Hossain A.S."/>
            <person name="Chowdhury A."/>
            <person name="Snigdha A.R."/>
            <person name="Mortoza M.S."/>
            <person name="Matin S.A."/>
            <person name="Hoque S.M.E."/>
            <person name="Islam M.K."/>
            <person name="Roy D.K."/>
            <person name="Haider R."/>
            <person name="Moosa M.M."/>
            <person name="Elias S.M."/>
            <person name="Hasan A.M."/>
            <person name="Jahan S."/>
            <person name="Shafiuddin M."/>
            <person name="Mahmood N."/>
            <person name="Shommy N.S."/>
        </authorList>
    </citation>
    <scope>NUCLEOTIDE SEQUENCE [LARGE SCALE GENOMIC DNA]</scope>
    <source>
        <strain evidence="2">cv. O-4</strain>
    </source>
</reference>
<proteinExistence type="predicted"/>
<dbReference type="Proteomes" id="UP000187203">
    <property type="component" value="Unassembled WGS sequence"/>
</dbReference>
<dbReference type="EMBL" id="AWUE01019225">
    <property type="protein sequence ID" value="OMO75220.1"/>
    <property type="molecule type" value="Genomic_DNA"/>
</dbReference>
<gene>
    <name evidence="1" type="ORF">COLO4_26262</name>
</gene>
<accession>A0A1R3HY37</accession>
<name>A0A1R3HY37_9ROSI</name>
<evidence type="ECO:0000313" key="2">
    <source>
        <dbReference type="Proteomes" id="UP000187203"/>
    </source>
</evidence>
<comment type="caution">
    <text evidence="1">The sequence shown here is derived from an EMBL/GenBank/DDBJ whole genome shotgun (WGS) entry which is preliminary data.</text>
</comment>
<protein>
    <submittedName>
        <fullName evidence="1">Uncharacterized protein</fullName>
    </submittedName>
</protein>
<evidence type="ECO:0000313" key="1">
    <source>
        <dbReference type="EMBL" id="OMO75220.1"/>
    </source>
</evidence>
<organism evidence="1 2">
    <name type="scientific">Corchorus olitorius</name>
    <dbReference type="NCBI Taxonomy" id="93759"/>
    <lineage>
        <taxon>Eukaryota</taxon>
        <taxon>Viridiplantae</taxon>
        <taxon>Streptophyta</taxon>
        <taxon>Embryophyta</taxon>
        <taxon>Tracheophyta</taxon>
        <taxon>Spermatophyta</taxon>
        <taxon>Magnoliopsida</taxon>
        <taxon>eudicotyledons</taxon>
        <taxon>Gunneridae</taxon>
        <taxon>Pentapetalae</taxon>
        <taxon>rosids</taxon>
        <taxon>malvids</taxon>
        <taxon>Malvales</taxon>
        <taxon>Malvaceae</taxon>
        <taxon>Grewioideae</taxon>
        <taxon>Apeibeae</taxon>
        <taxon>Corchorus</taxon>
    </lineage>
</organism>
<keyword evidence="2" id="KW-1185">Reference proteome</keyword>